<feature type="coiled-coil region" evidence="1">
    <location>
        <begin position="250"/>
        <end position="284"/>
    </location>
</feature>
<evidence type="ECO:0000256" key="2">
    <source>
        <dbReference type="SAM" id="MobiDB-lite"/>
    </source>
</evidence>
<evidence type="ECO:0000313" key="4">
    <source>
        <dbReference type="EMBL" id="RRT33006.1"/>
    </source>
</evidence>
<dbReference type="InterPro" id="IPR007321">
    <property type="entry name" value="Transposase_28"/>
</dbReference>
<reference evidence="4 5" key="1">
    <citation type="journal article" date="2014" name="Agronomy (Basel)">
        <title>A Draft Genome Sequence for Ensete ventricosum, the Drought-Tolerant Tree Against Hunger.</title>
        <authorList>
            <person name="Harrison J."/>
            <person name="Moore K.A."/>
            <person name="Paszkiewicz K."/>
            <person name="Jones T."/>
            <person name="Grant M."/>
            <person name="Ambacheew D."/>
            <person name="Muzemil S."/>
            <person name="Studholme D.J."/>
        </authorList>
    </citation>
    <scope>NUCLEOTIDE SEQUENCE [LARGE SCALE GENOMIC DNA]</scope>
</reference>
<evidence type="ECO:0000259" key="3">
    <source>
        <dbReference type="Pfam" id="PF04195"/>
    </source>
</evidence>
<protein>
    <recommendedName>
        <fullName evidence="3">Transposase (putative) gypsy type domain-containing protein</fullName>
    </recommendedName>
</protein>
<name>A0A426X0M3_ENSVE</name>
<feature type="domain" description="Transposase (putative) gypsy type" evidence="3">
    <location>
        <begin position="50"/>
        <end position="89"/>
    </location>
</feature>
<evidence type="ECO:0000256" key="1">
    <source>
        <dbReference type="SAM" id="Coils"/>
    </source>
</evidence>
<gene>
    <name evidence="4" type="ORF">B296_00048424</name>
</gene>
<organism evidence="4 5">
    <name type="scientific">Ensete ventricosum</name>
    <name type="common">Abyssinian banana</name>
    <name type="synonym">Musa ensete</name>
    <dbReference type="NCBI Taxonomy" id="4639"/>
    <lineage>
        <taxon>Eukaryota</taxon>
        <taxon>Viridiplantae</taxon>
        <taxon>Streptophyta</taxon>
        <taxon>Embryophyta</taxon>
        <taxon>Tracheophyta</taxon>
        <taxon>Spermatophyta</taxon>
        <taxon>Magnoliopsida</taxon>
        <taxon>Liliopsida</taxon>
        <taxon>Zingiberales</taxon>
        <taxon>Musaceae</taxon>
        <taxon>Ensete</taxon>
    </lineage>
</organism>
<dbReference type="Proteomes" id="UP000287651">
    <property type="component" value="Unassembled WGS sequence"/>
</dbReference>
<keyword evidence="1" id="KW-0175">Coiled coil</keyword>
<dbReference type="AlphaFoldDB" id="A0A426X0M3"/>
<proteinExistence type="predicted"/>
<dbReference type="Pfam" id="PF04195">
    <property type="entry name" value="Transposase_28"/>
    <property type="match status" value="1"/>
</dbReference>
<accession>A0A426X0M3</accession>
<comment type="caution">
    <text evidence="4">The sequence shown here is derived from an EMBL/GenBank/DDBJ whole genome shotgun (WGS) entry which is preliminary data.</text>
</comment>
<evidence type="ECO:0000313" key="5">
    <source>
        <dbReference type="Proteomes" id="UP000287651"/>
    </source>
</evidence>
<feature type="region of interest" description="Disordered" evidence="2">
    <location>
        <begin position="187"/>
        <end position="236"/>
    </location>
</feature>
<sequence>MKADHDLDTAVTEGSLAVIRERYNIPAEYGLHVPEPRQRPFSSDAPDMCISVDALEVGLRFPLHPLIEECLKWWRISPNQVAPNSWRRLLSYRPSRFPGQRGAFQQPRLKISLPFREWSGLGFRLDWSAHPIDNAPVLIQGGIHPGQQTKRNPFLFMRDQGNDRALAGQGGLNPASRDRMDLGELREMPKVSSGKAPSTRTVAPTREVDTSLARETPKASSKRSIDASTEQVDDPAWRPKKEWDEVLQQFEAFEKELIEVRSNLAEIQRLLKEARVSARKMDHELLQSVKALESTRVELPKQAVDRYKESVNFKEGLKRMGRVTYEYKYQVALTRFRALHLDSEVEEDPFTIHPEDALVPMKRQQAFDDSDPSES</sequence>
<dbReference type="EMBL" id="AMZH03030140">
    <property type="protein sequence ID" value="RRT33006.1"/>
    <property type="molecule type" value="Genomic_DNA"/>
</dbReference>